<evidence type="ECO:0000313" key="3">
    <source>
        <dbReference type="Proteomes" id="UP000446768"/>
    </source>
</evidence>
<feature type="signal peptide" evidence="1">
    <location>
        <begin position="1"/>
        <end position="22"/>
    </location>
</feature>
<accession>A0A7X2LUX9</accession>
<dbReference type="EMBL" id="WKJJ01000028">
    <property type="protein sequence ID" value="MRV76140.1"/>
    <property type="molecule type" value="Genomic_DNA"/>
</dbReference>
<keyword evidence="1" id="KW-0732">Signal</keyword>
<keyword evidence="3" id="KW-1185">Reference proteome</keyword>
<sequence length="166" mass="18006">MHKLKQILAALAATLACTGAPAQEYAYVEPVHCIGGPFGLQLPRDARKIRSMGRLRSEAVAEVEHWDGYTATRKTLVFDGLDLGIIELSNDPSTLMVTHADVSSPRWNHLLPVKIGEPAAAARKLLGEAAKDDKDLTRVYGGDADGVQFRTQAGLITRVTYQCYSG</sequence>
<dbReference type="PROSITE" id="PS51257">
    <property type="entry name" value="PROKAR_LIPOPROTEIN"/>
    <property type="match status" value="1"/>
</dbReference>
<evidence type="ECO:0000256" key="1">
    <source>
        <dbReference type="SAM" id="SignalP"/>
    </source>
</evidence>
<evidence type="ECO:0000313" key="2">
    <source>
        <dbReference type="EMBL" id="MRV76140.1"/>
    </source>
</evidence>
<name>A0A7X2LUX9_9BURK</name>
<dbReference type="AlphaFoldDB" id="A0A7X2LUX9"/>
<proteinExistence type="predicted"/>
<reference evidence="2 3" key="1">
    <citation type="submission" date="2019-11" db="EMBL/GenBank/DDBJ databases">
        <title>Novel species isolated from a subtropical stream in China.</title>
        <authorList>
            <person name="Lu H."/>
        </authorList>
    </citation>
    <scope>NUCLEOTIDE SEQUENCE [LARGE SCALE GENOMIC DNA]</scope>
    <source>
        <strain evidence="2 3">FT92W</strain>
    </source>
</reference>
<dbReference type="RefSeq" id="WP_154381366.1">
    <property type="nucleotide sequence ID" value="NZ_WKJJ01000028.1"/>
</dbReference>
<protein>
    <submittedName>
        <fullName evidence="2">Uncharacterized protein</fullName>
    </submittedName>
</protein>
<gene>
    <name evidence="2" type="ORF">GJ700_30975</name>
</gene>
<feature type="chain" id="PRO_5030709625" evidence="1">
    <location>
        <begin position="23"/>
        <end position="166"/>
    </location>
</feature>
<organism evidence="2 3">
    <name type="scientific">Pseudoduganella rivuli</name>
    <dbReference type="NCBI Taxonomy" id="2666085"/>
    <lineage>
        <taxon>Bacteria</taxon>
        <taxon>Pseudomonadati</taxon>
        <taxon>Pseudomonadota</taxon>
        <taxon>Betaproteobacteria</taxon>
        <taxon>Burkholderiales</taxon>
        <taxon>Oxalobacteraceae</taxon>
        <taxon>Telluria group</taxon>
        <taxon>Pseudoduganella</taxon>
    </lineage>
</organism>
<dbReference type="Proteomes" id="UP000446768">
    <property type="component" value="Unassembled WGS sequence"/>
</dbReference>
<comment type="caution">
    <text evidence="2">The sequence shown here is derived from an EMBL/GenBank/DDBJ whole genome shotgun (WGS) entry which is preliminary data.</text>
</comment>